<dbReference type="STRING" id="398767.Glov_0431"/>
<sequence>MALPIDRAEGKRLFRKYRSQRDGIRNCPEMASVCLICESIHIADKPDADGMRYCCNCGFAFYRYSCPSCGRTVDGRDPQNPACSRCGRRICSCGACGCPKPDKETPL</sequence>
<protein>
    <submittedName>
        <fullName evidence="1">Uncharacterized protein</fullName>
    </submittedName>
</protein>
<dbReference type="Proteomes" id="UP000002420">
    <property type="component" value="Chromosome"/>
</dbReference>
<reference evidence="1 2" key="1">
    <citation type="submission" date="2008-05" db="EMBL/GenBank/DDBJ databases">
        <title>Complete sequence of chromosome of Geobacter lovleyi SZ.</title>
        <authorList>
            <consortium name="US DOE Joint Genome Institute"/>
            <person name="Lucas S."/>
            <person name="Copeland A."/>
            <person name="Lapidus A."/>
            <person name="Glavina del Rio T."/>
            <person name="Dalin E."/>
            <person name="Tice H."/>
            <person name="Bruce D."/>
            <person name="Goodwin L."/>
            <person name="Pitluck S."/>
            <person name="Chertkov O."/>
            <person name="Meincke L."/>
            <person name="Brettin T."/>
            <person name="Detter J.C."/>
            <person name="Han C."/>
            <person name="Tapia R."/>
            <person name="Kuske C.R."/>
            <person name="Schmutz J."/>
            <person name="Larimer F."/>
            <person name="Land M."/>
            <person name="Hauser L."/>
            <person name="Kyrpides N."/>
            <person name="Mikhailova N."/>
            <person name="Sung Y."/>
            <person name="Fletcher K.E."/>
            <person name="Ritalahti K.M."/>
            <person name="Loeffler F.E."/>
            <person name="Richardson P."/>
        </authorList>
    </citation>
    <scope>NUCLEOTIDE SEQUENCE [LARGE SCALE GENOMIC DNA]</scope>
    <source>
        <strain evidence="2">ATCC BAA-1151 / DSM 17278 / SZ</strain>
    </source>
</reference>
<dbReference type="KEGG" id="glo:Glov_0431"/>
<keyword evidence="2" id="KW-1185">Reference proteome</keyword>
<proteinExistence type="predicted"/>
<dbReference type="RefSeq" id="WP_012468516.1">
    <property type="nucleotide sequence ID" value="NC_010814.1"/>
</dbReference>
<dbReference type="eggNOG" id="ENOG5034BWS">
    <property type="taxonomic scope" value="Bacteria"/>
</dbReference>
<evidence type="ECO:0000313" key="1">
    <source>
        <dbReference type="EMBL" id="ACD94159.1"/>
    </source>
</evidence>
<organism evidence="1 2">
    <name type="scientific">Trichlorobacter lovleyi (strain ATCC BAA-1151 / DSM 17278 / SZ)</name>
    <name type="common">Geobacter lovleyi</name>
    <dbReference type="NCBI Taxonomy" id="398767"/>
    <lineage>
        <taxon>Bacteria</taxon>
        <taxon>Pseudomonadati</taxon>
        <taxon>Thermodesulfobacteriota</taxon>
        <taxon>Desulfuromonadia</taxon>
        <taxon>Geobacterales</taxon>
        <taxon>Geobacteraceae</taxon>
        <taxon>Trichlorobacter</taxon>
    </lineage>
</organism>
<accession>B3E2A6</accession>
<evidence type="ECO:0000313" key="2">
    <source>
        <dbReference type="Proteomes" id="UP000002420"/>
    </source>
</evidence>
<dbReference type="AlphaFoldDB" id="B3E2A6"/>
<dbReference type="OrthoDB" id="5388158at2"/>
<name>B3E2A6_TRIL1</name>
<dbReference type="HOGENOM" id="CLU_2317703_0_0_7"/>
<dbReference type="EMBL" id="CP001089">
    <property type="protein sequence ID" value="ACD94159.1"/>
    <property type="molecule type" value="Genomic_DNA"/>
</dbReference>
<gene>
    <name evidence="1" type="ordered locus">Glov_0431</name>
</gene>